<protein>
    <recommendedName>
        <fullName evidence="3">Tyrosinase copper-binding domain-containing protein</fullName>
    </recommendedName>
</protein>
<reference evidence="1" key="1">
    <citation type="journal article" date="2019" name="bioRxiv">
        <title>The Genome of the Zebra Mussel, Dreissena polymorpha: A Resource for Invasive Species Research.</title>
        <authorList>
            <person name="McCartney M.A."/>
            <person name="Auch B."/>
            <person name="Kono T."/>
            <person name="Mallez S."/>
            <person name="Zhang Y."/>
            <person name="Obille A."/>
            <person name="Becker A."/>
            <person name="Abrahante J.E."/>
            <person name="Garbe J."/>
            <person name="Badalamenti J.P."/>
            <person name="Herman A."/>
            <person name="Mangelson H."/>
            <person name="Liachko I."/>
            <person name="Sullivan S."/>
            <person name="Sone E.D."/>
            <person name="Koren S."/>
            <person name="Silverstein K.A.T."/>
            <person name="Beckman K.B."/>
            <person name="Gohl D.M."/>
        </authorList>
    </citation>
    <scope>NUCLEOTIDE SEQUENCE</scope>
    <source>
        <strain evidence="1">Duluth1</strain>
        <tissue evidence="1">Whole animal</tissue>
    </source>
</reference>
<keyword evidence="2" id="KW-1185">Reference proteome</keyword>
<comment type="caution">
    <text evidence="1">The sequence shown here is derived from an EMBL/GenBank/DDBJ whole genome shotgun (WGS) entry which is preliminary data.</text>
</comment>
<dbReference type="InterPro" id="IPR008922">
    <property type="entry name" value="Di-copper_centre_dom_sf"/>
</dbReference>
<dbReference type="Proteomes" id="UP000828390">
    <property type="component" value="Unassembled WGS sequence"/>
</dbReference>
<dbReference type="EMBL" id="JAIWYP010000001">
    <property type="protein sequence ID" value="KAH3884778.1"/>
    <property type="molecule type" value="Genomic_DNA"/>
</dbReference>
<proteinExistence type="predicted"/>
<gene>
    <name evidence="1" type="ORF">DPMN_008764</name>
</gene>
<accession>A0A9D4MVV8</accession>
<evidence type="ECO:0000313" key="2">
    <source>
        <dbReference type="Proteomes" id="UP000828390"/>
    </source>
</evidence>
<evidence type="ECO:0008006" key="3">
    <source>
        <dbReference type="Google" id="ProtNLM"/>
    </source>
</evidence>
<organism evidence="1 2">
    <name type="scientific">Dreissena polymorpha</name>
    <name type="common">Zebra mussel</name>
    <name type="synonym">Mytilus polymorpha</name>
    <dbReference type="NCBI Taxonomy" id="45954"/>
    <lineage>
        <taxon>Eukaryota</taxon>
        <taxon>Metazoa</taxon>
        <taxon>Spiralia</taxon>
        <taxon>Lophotrochozoa</taxon>
        <taxon>Mollusca</taxon>
        <taxon>Bivalvia</taxon>
        <taxon>Autobranchia</taxon>
        <taxon>Heteroconchia</taxon>
        <taxon>Euheterodonta</taxon>
        <taxon>Imparidentia</taxon>
        <taxon>Neoheterodontei</taxon>
        <taxon>Myida</taxon>
        <taxon>Dreissenoidea</taxon>
        <taxon>Dreissenidae</taxon>
        <taxon>Dreissena</taxon>
    </lineage>
</organism>
<evidence type="ECO:0000313" key="1">
    <source>
        <dbReference type="EMBL" id="KAH3884778.1"/>
    </source>
</evidence>
<reference evidence="1" key="2">
    <citation type="submission" date="2020-11" db="EMBL/GenBank/DDBJ databases">
        <authorList>
            <person name="McCartney M.A."/>
            <person name="Auch B."/>
            <person name="Kono T."/>
            <person name="Mallez S."/>
            <person name="Becker A."/>
            <person name="Gohl D.M."/>
            <person name="Silverstein K.A.T."/>
            <person name="Koren S."/>
            <person name="Bechman K.B."/>
            <person name="Herman A."/>
            <person name="Abrahante J.E."/>
            <person name="Garbe J."/>
        </authorList>
    </citation>
    <scope>NUCLEOTIDE SEQUENCE</scope>
    <source>
        <strain evidence="1">Duluth1</strain>
        <tissue evidence="1">Whole animal</tissue>
    </source>
</reference>
<dbReference type="Gene3D" id="1.10.1280.10">
    <property type="entry name" value="Di-copper center containing domain from catechol oxidase"/>
    <property type="match status" value="1"/>
</dbReference>
<dbReference type="AlphaFoldDB" id="A0A9D4MVV8"/>
<sequence length="52" mass="6043">MTCFVVNYIVRIPQSLRPNVYDALAAFDQGANVQRAHFGPAFTGWHRLYLWM</sequence>
<dbReference type="SUPFAM" id="SSF48056">
    <property type="entry name" value="Di-copper centre-containing domain"/>
    <property type="match status" value="1"/>
</dbReference>
<name>A0A9D4MVV8_DREPO</name>